<proteinExistence type="predicted"/>
<keyword evidence="2" id="KW-1185">Reference proteome</keyword>
<dbReference type="InterPro" id="IPR028082">
    <property type="entry name" value="Peripla_BP_I"/>
</dbReference>
<protein>
    <submittedName>
        <fullName evidence="1">Uncharacterized protein</fullName>
    </submittedName>
</protein>
<evidence type="ECO:0000313" key="1">
    <source>
        <dbReference type="EMBL" id="GAV01337.1"/>
    </source>
</evidence>
<gene>
    <name evidence="1" type="primary">RvY_12065-1</name>
    <name evidence="1" type="synonym">RvY_12065.1</name>
    <name evidence="1" type="ORF">RvY_12065</name>
</gene>
<dbReference type="EMBL" id="BDGG01000007">
    <property type="protein sequence ID" value="GAV01337.1"/>
    <property type="molecule type" value="Genomic_DNA"/>
</dbReference>
<comment type="caution">
    <text evidence="1">The sequence shown here is derived from an EMBL/GenBank/DDBJ whole genome shotgun (WGS) entry which is preliminary data.</text>
</comment>
<accession>A0A1D1VI53</accession>
<organism evidence="1 2">
    <name type="scientific">Ramazzottius varieornatus</name>
    <name type="common">Water bear</name>
    <name type="synonym">Tardigrade</name>
    <dbReference type="NCBI Taxonomy" id="947166"/>
    <lineage>
        <taxon>Eukaryota</taxon>
        <taxon>Metazoa</taxon>
        <taxon>Ecdysozoa</taxon>
        <taxon>Tardigrada</taxon>
        <taxon>Eutardigrada</taxon>
        <taxon>Parachela</taxon>
        <taxon>Hypsibioidea</taxon>
        <taxon>Ramazzottiidae</taxon>
        <taxon>Ramazzottius</taxon>
    </lineage>
</organism>
<dbReference type="AlphaFoldDB" id="A0A1D1VI53"/>
<sequence length="104" mass="12071">MDDEKRNNNELTLLGDLWRNQSATVYGYSYKSNEMVVNEAYSENCSNRLSGRDLARRFLNRTFYPRTGGLWIDGNGDRITKLVLRQLNTVTSAFHVTLLQLMVY</sequence>
<evidence type="ECO:0000313" key="2">
    <source>
        <dbReference type="Proteomes" id="UP000186922"/>
    </source>
</evidence>
<name>A0A1D1VI53_RAMVA</name>
<dbReference type="SUPFAM" id="SSF53822">
    <property type="entry name" value="Periplasmic binding protein-like I"/>
    <property type="match status" value="1"/>
</dbReference>
<dbReference type="Proteomes" id="UP000186922">
    <property type="component" value="Unassembled WGS sequence"/>
</dbReference>
<reference evidence="1 2" key="1">
    <citation type="journal article" date="2016" name="Nat. Commun.">
        <title>Extremotolerant tardigrade genome and improved radiotolerance of human cultured cells by tardigrade-unique protein.</title>
        <authorList>
            <person name="Hashimoto T."/>
            <person name="Horikawa D.D."/>
            <person name="Saito Y."/>
            <person name="Kuwahara H."/>
            <person name="Kozuka-Hata H."/>
            <person name="Shin-I T."/>
            <person name="Minakuchi Y."/>
            <person name="Ohishi K."/>
            <person name="Motoyama A."/>
            <person name="Aizu T."/>
            <person name="Enomoto A."/>
            <person name="Kondo K."/>
            <person name="Tanaka S."/>
            <person name="Hara Y."/>
            <person name="Koshikawa S."/>
            <person name="Sagara H."/>
            <person name="Miura T."/>
            <person name="Yokobori S."/>
            <person name="Miyagawa K."/>
            <person name="Suzuki Y."/>
            <person name="Kubo T."/>
            <person name="Oyama M."/>
            <person name="Kohara Y."/>
            <person name="Fujiyama A."/>
            <person name="Arakawa K."/>
            <person name="Katayama T."/>
            <person name="Toyoda A."/>
            <person name="Kunieda T."/>
        </authorList>
    </citation>
    <scope>NUCLEOTIDE SEQUENCE [LARGE SCALE GENOMIC DNA]</scope>
    <source>
        <strain evidence="1 2">YOKOZUNA-1</strain>
    </source>
</reference>